<dbReference type="EMBL" id="JAVRHS010000013">
    <property type="protein sequence ID" value="MDT0576901.1"/>
    <property type="molecule type" value="Genomic_DNA"/>
</dbReference>
<dbReference type="Proteomes" id="UP001259803">
    <property type="component" value="Unassembled WGS sequence"/>
</dbReference>
<sequence>MYQDNQEQFAGRSVAQEQGFVQLALRAANASVQLAKAVQTGSRVLVLSGSDGTERRSVLASFNRTVESDGFQVKRIDGACDEGVLTKLLSSKADQHDDGQIAPGLQSDPSKHRELGLAGQLIVIDNADLLPLASLSRLHALMHNEADDVRLLVSGGAILIPRLCTPDCRPLWQSTALVVQLDPPAGEERHSNILVERLQAEIARTEAKLATQRRMLRIFTDTGSFEDSGIG</sequence>
<reference evidence="1 2" key="1">
    <citation type="submission" date="2023-09" db="EMBL/GenBank/DDBJ databases">
        <authorList>
            <person name="Rey-Velasco X."/>
        </authorList>
    </citation>
    <scope>NUCLEOTIDE SEQUENCE [LARGE SCALE GENOMIC DNA]</scope>
    <source>
        <strain evidence="1 2">F390</strain>
    </source>
</reference>
<evidence type="ECO:0008006" key="3">
    <source>
        <dbReference type="Google" id="ProtNLM"/>
    </source>
</evidence>
<keyword evidence="2" id="KW-1185">Reference proteome</keyword>
<proteinExistence type="predicted"/>
<organism evidence="1 2">
    <name type="scientific">Croceicoccus esteveae</name>
    <dbReference type="NCBI Taxonomy" id="3075597"/>
    <lineage>
        <taxon>Bacteria</taxon>
        <taxon>Pseudomonadati</taxon>
        <taxon>Pseudomonadota</taxon>
        <taxon>Alphaproteobacteria</taxon>
        <taxon>Sphingomonadales</taxon>
        <taxon>Erythrobacteraceae</taxon>
        <taxon>Croceicoccus</taxon>
    </lineage>
</organism>
<comment type="caution">
    <text evidence="1">The sequence shown here is derived from an EMBL/GenBank/DDBJ whole genome shotgun (WGS) entry which is preliminary data.</text>
</comment>
<dbReference type="RefSeq" id="WP_311341477.1">
    <property type="nucleotide sequence ID" value="NZ_JAVRHS010000013.1"/>
</dbReference>
<name>A0ABU2ZKK0_9SPHN</name>
<evidence type="ECO:0000313" key="2">
    <source>
        <dbReference type="Proteomes" id="UP001259803"/>
    </source>
</evidence>
<gene>
    <name evidence="1" type="ORF">RM533_12045</name>
</gene>
<protein>
    <recommendedName>
        <fullName evidence="3">Chromosomal replication initiator protein DnaA domain-containing protein</fullName>
    </recommendedName>
</protein>
<accession>A0ABU2ZKK0</accession>
<evidence type="ECO:0000313" key="1">
    <source>
        <dbReference type="EMBL" id="MDT0576901.1"/>
    </source>
</evidence>